<organism evidence="2 3">
    <name type="scientific">Leptomonas pyrrhocoris</name>
    <name type="common">Firebug parasite</name>
    <dbReference type="NCBI Taxonomy" id="157538"/>
    <lineage>
        <taxon>Eukaryota</taxon>
        <taxon>Discoba</taxon>
        <taxon>Euglenozoa</taxon>
        <taxon>Kinetoplastea</taxon>
        <taxon>Metakinetoplastina</taxon>
        <taxon>Trypanosomatida</taxon>
        <taxon>Trypanosomatidae</taxon>
        <taxon>Leishmaniinae</taxon>
        <taxon>Leptomonas</taxon>
    </lineage>
</organism>
<dbReference type="OMA" id="CPKVSLQ"/>
<keyword evidence="3" id="KW-1185">Reference proteome</keyword>
<evidence type="ECO:0000313" key="2">
    <source>
        <dbReference type="EMBL" id="KPA79402.1"/>
    </source>
</evidence>
<gene>
    <name evidence="2" type="ORF">ABB37_05251</name>
</gene>
<dbReference type="OrthoDB" id="263052at2759"/>
<dbReference type="RefSeq" id="XP_015657841.1">
    <property type="nucleotide sequence ID" value="XM_015803199.1"/>
</dbReference>
<dbReference type="Proteomes" id="UP000037923">
    <property type="component" value="Unassembled WGS sequence"/>
</dbReference>
<dbReference type="AlphaFoldDB" id="A0A0N0VEV1"/>
<feature type="region of interest" description="Disordered" evidence="1">
    <location>
        <begin position="197"/>
        <end position="218"/>
    </location>
</feature>
<proteinExistence type="predicted"/>
<feature type="region of interest" description="Disordered" evidence="1">
    <location>
        <begin position="39"/>
        <end position="69"/>
    </location>
</feature>
<dbReference type="GeneID" id="26905541"/>
<evidence type="ECO:0000256" key="1">
    <source>
        <dbReference type="SAM" id="MobiDB-lite"/>
    </source>
</evidence>
<accession>A0A0N0VEV1</accession>
<dbReference type="VEuPathDB" id="TriTrypDB:LpyrH10_10_0200"/>
<feature type="compositionally biased region" description="Polar residues" evidence="1">
    <location>
        <begin position="44"/>
        <end position="58"/>
    </location>
</feature>
<comment type="caution">
    <text evidence="2">The sequence shown here is derived from an EMBL/GenBank/DDBJ whole genome shotgun (WGS) entry which is preliminary data.</text>
</comment>
<reference evidence="2 3" key="1">
    <citation type="submission" date="2015-07" db="EMBL/GenBank/DDBJ databases">
        <title>High-quality genome of monoxenous trypanosomatid Leptomonas pyrrhocoris.</title>
        <authorList>
            <person name="Flegontov P."/>
            <person name="Butenko A."/>
            <person name="Firsov S."/>
            <person name="Vlcek C."/>
            <person name="Logacheva M.D."/>
            <person name="Field M."/>
            <person name="Filatov D."/>
            <person name="Flegontova O."/>
            <person name="Gerasimov E."/>
            <person name="Jackson A.P."/>
            <person name="Kelly S."/>
            <person name="Opperdoes F."/>
            <person name="O'Reilly A."/>
            <person name="Votypka J."/>
            <person name="Yurchenko V."/>
            <person name="Lukes J."/>
        </authorList>
    </citation>
    <scope>NUCLEOTIDE SEQUENCE [LARGE SCALE GENOMIC DNA]</scope>
    <source>
        <strain evidence="2">H10</strain>
    </source>
</reference>
<name>A0A0N0VEV1_LEPPY</name>
<sequence length="218" mass="23910">MADAADSLLLTLEVEAAAARNAELSCTVEALQEEVQQLRGRSLPSVTSSPKQTVSNIPSAPVRPTPPPVDEPREVFLALDDLLFEVADIRSHLLSTTYVDLTSRTFDPDTTVTARALRCVAEVKKLKEALLVSQQSTNVQIMELRRALGDQIAANERQQAHFAVQRAMLERRCDDLQRQCDDVLAKQGEKVLNRVIQSPAVHNEKHEQRGDAGAGGPP</sequence>
<evidence type="ECO:0000313" key="3">
    <source>
        <dbReference type="Proteomes" id="UP000037923"/>
    </source>
</evidence>
<dbReference type="EMBL" id="LGTL01000010">
    <property type="protein sequence ID" value="KPA79402.1"/>
    <property type="molecule type" value="Genomic_DNA"/>
</dbReference>
<protein>
    <submittedName>
        <fullName evidence="2">Uncharacterized protein</fullName>
    </submittedName>
</protein>